<dbReference type="Proteomes" id="UP001222325">
    <property type="component" value="Unassembled WGS sequence"/>
</dbReference>
<sequence>MRRSARNGPAPSDSERATTEPDADGGREGSAGSTVSGGKQDGPGSEGKNEGKKKNEDGGGEQDGDKEDKKPVVAPPHTDDQLGRLVLPVGNRLEPGTLVWAKAASFPWWPAVVFDYSHPSIPMEVLTKAMALGRKREEFLYIVRYFDAAGAWQHLPLEKLRALGECRELDRDMLAVPSRRQKAHWKGRNIAQCRAAYKEALEEMESGDEKEGFVGLTG</sequence>
<dbReference type="InterPro" id="IPR000313">
    <property type="entry name" value="PWWP_dom"/>
</dbReference>
<dbReference type="EMBL" id="JARJCN010000065">
    <property type="protein sequence ID" value="KAJ7078621.1"/>
    <property type="molecule type" value="Genomic_DNA"/>
</dbReference>
<feature type="compositionally biased region" description="Basic and acidic residues" evidence="1">
    <location>
        <begin position="13"/>
        <end position="27"/>
    </location>
</feature>
<evidence type="ECO:0000256" key="1">
    <source>
        <dbReference type="SAM" id="MobiDB-lite"/>
    </source>
</evidence>
<protein>
    <recommendedName>
        <fullName evidence="2">PWWP domain-containing protein</fullName>
    </recommendedName>
</protein>
<feature type="compositionally biased region" description="Basic and acidic residues" evidence="1">
    <location>
        <begin position="66"/>
        <end position="82"/>
    </location>
</feature>
<organism evidence="3 4">
    <name type="scientific">Mycena belliarum</name>
    <dbReference type="NCBI Taxonomy" id="1033014"/>
    <lineage>
        <taxon>Eukaryota</taxon>
        <taxon>Fungi</taxon>
        <taxon>Dikarya</taxon>
        <taxon>Basidiomycota</taxon>
        <taxon>Agaricomycotina</taxon>
        <taxon>Agaricomycetes</taxon>
        <taxon>Agaricomycetidae</taxon>
        <taxon>Agaricales</taxon>
        <taxon>Marasmiineae</taxon>
        <taxon>Mycenaceae</taxon>
        <taxon>Mycena</taxon>
    </lineage>
</organism>
<evidence type="ECO:0000313" key="4">
    <source>
        <dbReference type="Proteomes" id="UP001222325"/>
    </source>
</evidence>
<dbReference type="PROSITE" id="PS50812">
    <property type="entry name" value="PWWP"/>
    <property type="match status" value="1"/>
</dbReference>
<dbReference type="SMART" id="SM00293">
    <property type="entry name" value="PWWP"/>
    <property type="match status" value="1"/>
</dbReference>
<name>A0AAD6TVA4_9AGAR</name>
<evidence type="ECO:0000259" key="2">
    <source>
        <dbReference type="PROSITE" id="PS50812"/>
    </source>
</evidence>
<proteinExistence type="predicted"/>
<dbReference type="Pfam" id="PF00855">
    <property type="entry name" value="PWWP"/>
    <property type="match status" value="1"/>
</dbReference>
<keyword evidence="4" id="KW-1185">Reference proteome</keyword>
<feature type="region of interest" description="Disordered" evidence="1">
    <location>
        <begin position="1"/>
        <end position="82"/>
    </location>
</feature>
<feature type="domain" description="PWWP" evidence="2">
    <location>
        <begin position="95"/>
        <end position="166"/>
    </location>
</feature>
<gene>
    <name evidence="3" type="ORF">B0H15DRAFT_860340</name>
</gene>
<dbReference type="AlphaFoldDB" id="A0AAD6TVA4"/>
<comment type="caution">
    <text evidence="3">The sequence shown here is derived from an EMBL/GenBank/DDBJ whole genome shotgun (WGS) entry which is preliminary data.</text>
</comment>
<feature type="compositionally biased region" description="Basic and acidic residues" evidence="1">
    <location>
        <begin position="47"/>
        <end position="57"/>
    </location>
</feature>
<dbReference type="Gene3D" id="2.30.30.140">
    <property type="match status" value="1"/>
</dbReference>
<dbReference type="SUPFAM" id="SSF63748">
    <property type="entry name" value="Tudor/PWWP/MBT"/>
    <property type="match status" value="1"/>
</dbReference>
<accession>A0AAD6TVA4</accession>
<reference evidence="3" key="1">
    <citation type="submission" date="2023-03" db="EMBL/GenBank/DDBJ databases">
        <title>Massive genome expansion in bonnet fungi (Mycena s.s.) driven by repeated elements and novel gene families across ecological guilds.</title>
        <authorList>
            <consortium name="Lawrence Berkeley National Laboratory"/>
            <person name="Harder C.B."/>
            <person name="Miyauchi S."/>
            <person name="Viragh M."/>
            <person name="Kuo A."/>
            <person name="Thoen E."/>
            <person name="Andreopoulos B."/>
            <person name="Lu D."/>
            <person name="Skrede I."/>
            <person name="Drula E."/>
            <person name="Henrissat B."/>
            <person name="Morin E."/>
            <person name="Kohler A."/>
            <person name="Barry K."/>
            <person name="LaButti K."/>
            <person name="Morin E."/>
            <person name="Salamov A."/>
            <person name="Lipzen A."/>
            <person name="Mereny Z."/>
            <person name="Hegedus B."/>
            <person name="Baldrian P."/>
            <person name="Stursova M."/>
            <person name="Weitz H."/>
            <person name="Taylor A."/>
            <person name="Grigoriev I.V."/>
            <person name="Nagy L.G."/>
            <person name="Martin F."/>
            <person name="Kauserud H."/>
        </authorList>
    </citation>
    <scope>NUCLEOTIDE SEQUENCE</scope>
    <source>
        <strain evidence="3">CBHHK173m</strain>
    </source>
</reference>
<evidence type="ECO:0000313" key="3">
    <source>
        <dbReference type="EMBL" id="KAJ7078621.1"/>
    </source>
</evidence>